<dbReference type="InterPro" id="IPR007709">
    <property type="entry name" value="N-FG_amidohydro"/>
</dbReference>
<keyword evidence="1" id="KW-0378">Hydrolase</keyword>
<dbReference type="AlphaFoldDB" id="A0A512BN47"/>
<proteinExistence type="predicted"/>
<evidence type="ECO:0000313" key="2">
    <source>
        <dbReference type="Proteomes" id="UP000321085"/>
    </source>
</evidence>
<protein>
    <submittedName>
        <fullName evidence="1">N-formylglutamate amidohydrolase</fullName>
    </submittedName>
</protein>
<dbReference type="Proteomes" id="UP000321085">
    <property type="component" value="Unassembled WGS sequence"/>
</dbReference>
<dbReference type="OrthoDB" id="9802050at2"/>
<name>A0A512BN47_9HYPH</name>
<keyword evidence="2" id="KW-1185">Reference proteome</keyword>
<dbReference type="GO" id="GO:0016787">
    <property type="term" value="F:hydrolase activity"/>
    <property type="evidence" value="ECO:0007669"/>
    <property type="project" value="UniProtKB-KW"/>
</dbReference>
<evidence type="ECO:0000313" key="1">
    <source>
        <dbReference type="EMBL" id="GEO13380.1"/>
    </source>
</evidence>
<comment type="caution">
    <text evidence="1">The sequence shown here is derived from an EMBL/GenBank/DDBJ whole genome shotgun (WGS) entry which is preliminary data.</text>
</comment>
<accession>A0A512BN47</accession>
<organism evidence="1 2">
    <name type="scientific">Microvirga aerophila</name>
    <dbReference type="NCBI Taxonomy" id="670291"/>
    <lineage>
        <taxon>Bacteria</taxon>
        <taxon>Pseudomonadati</taxon>
        <taxon>Pseudomonadota</taxon>
        <taxon>Alphaproteobacteria</taxon>
        <taxon>Hyphomicrobiales</taxon>
        <taxon>Methylobacteriaceae</taxon>
        <taxon>Microvirga</taxon>
    </lineage>
</organism>
<dbReference type="Gene3D" id="3.40.630.40">
    <property type="entry name" value="Zn-dependent exopeptidases"/>
    <property type="match status" value="1"/>
</dbReference>
<reference evidence="1 2" key="1">
    <citation type="submission" date="2019-07" db="EMBL/GenBank/DDBJ databases">
        <title>Whole genome shotgun sequence of Microvirga aerophila NBRC 106136.</title>
        <authorList>
            <person name="Hosoyama A."/>
            <person name="Uohara A."/>
            <person name="Ohji S."/>
            <person name="Ichikawa N."/>
        </authorList>
    </citation>
    <scope>NUCLEOTIDE SEQUENCE [LARGE SCALE GENOMIC DNA]</scope>
    <source>
        <strain evidence="1 2">NBRC 106136</strain>
    </source>
</reference>
<dbReference type="SUPFAM" id="SSF53187">
    <property type="entry name" value="Zn-dependent exopeptidases"/>
    <property type="match status" value="1"/>
</dbReference>
<dbReference type="EMBL" id="BJYU01000009">
    <property type="protein sequence ID" value="GEO13380.1"/>
    <property type="molecule type" value="Genomic_DNA"/>
</dbReference>
<sequence>MDRRERFLTLNETFSFSFISGRTNTLMRPVIADEFDPPYVVVEPPAQSVPFIFNVPHAGAVYPASFLAESRLDAMALRRSEDAFVDELFAEVPSLGAPLMTARFPRAYLDLNREPYELDSRMFDGRLPAFANTRSMRVAGGLGTIPRIVADGQEIYRSRLPVEEALHRIEWLYKPYHRALRQLLRRTGGTFGHAILIDCHSMPSSSVSREDGAKADIVLGDRYGTSCAVLLIDLVEAALRGRGYTVVRNKPYAGGFITEHYGEPALGRHALQVEINRAIYMDERGLQKKAGFAPLASDLMETFSQVIGELSGELTPRQIAAE</sequence>
<dbReference type="Pfam" id="PF05013">
    <property type="entry name" value="FGase"/>
    <property type="match status" value="1"/>
</dbReference>
<gene>
    <name evidence="1" type="ORF">MAE02_10760</name>
</gene>